<name>A0AAW9RX65_9BACT</name>
<evidence type="ECO:0008006" key="3">
    <source>
        <dbReference type="Google" id="ProtNLM"/>
    </source>
</evidence>
<dbReference type="Proteomes" id="UP001403385">
    <property type="component" value="Unassembled WGS sequence"/>
</dbReference>
<evidence type="ECO:0000313" key="1">
    <source>
        <dbReference type="EMBL" id="MEN7549449.1"/>
    </source>
</evidence>
<accession>A0AAW9RX65</accession>
<dbReference type="RefSeq" id="WP_346822223.1">
    <property type="nucleotide sequence ID" value="NZ_JBDKWZ010000008.1"/>
</dbReference>
<comment type="caution">
    <text evidence="1">The sequence shown here is derived from an EMBL/GenBank/DDBJ whole genome shotgun (WGS) entry which is preliminary data.</text>
</comment>
<evidence type="ECO:0000313" key="2">
    <source>
        <dbReference type="Proteomes" id="UP001403385"/>
    </source>
</evidence>
<dbReference type="Gene3D" id="2.40.128.510">
    <property type="entry name" value="Protein of unknown function DUF4738"/>
    <property type="match status" value="1"/>
</dbReference>
<gene>
    <name evidence="1" type="ORF">AAG747_16115</name>
</gene>
<dbReference type="EMBL" id="JBDKWZ010000008">
    <property type="protein sequence ID" value="MEN7549449.1"/>
    <property type="molecule type" value="Genomic_DNA"/>
</dbReference>
<organism evidence="1 2">
    <name type="scientific">Rapidithrix thailandica</name>
    <dbReference type="NCBI Taxonomy" id="413964"/>
    <lineage>
        <taxon>Bacteria</taxon>
        <taxon>Pseudomonadati</taxon>
        <taxon>Bacteroidota</taxon>
        <taxon>Cytophagia</taxon>
        <taxon>Cytophagales</taxon>
        <taxon>Flammeovirgaceae</taxon>
        <taxon>Rapidithrix</taxon>
    </lineage>
</organism>
<proteinExistence type="predicted"/>
<protein>
    <recommendedName>
        <fullName evidence="3">Lipoprotein</fullName>
    </recommendedName>
</protein>
<reference evidence="1 2" key="1">
    <citation type="submission" date="2024-04" db="EMBL/GenBank/DDBJ databases">
        <title>Novel genus in family Flammeovirgaceae.</title>
        <authorList>
            <person name="Nguyen T.H."/>
            <person name="Vuong T.Q."/>
            <person name="Le H."/>
            <person name="Kim S.-G."/>
        </authorList>
    </citation>
    <scope>NUCLEOTIDE SEQUENCE [LARGE SCALE GENOMIC DNA]</scope>
    <source>
        <strain evidence="1 2">JCM 23209</strain>
    </source>
</reference>
<sequence>MKLNVFILLLVALFMRCSKHKNEEHHYQSNSKLDTLYYPHDTLSQVICDTLINNTTIKVVEIPSGSKFLFRKLEPEGIYAYREFKYHITIDSSNSWNFTKNALYDVLGNEIHSSVLNSFWLENIKGDSVNFRMTIGEPDTDNINLVELSLIKQPPKDWKKVIKLLLLEE</sequence>
<dbReference type="AlphaFoldDB" id="A0AAW9RX65"/>
<keyword evidence="2" id="KW-1185">Reference proteome</keyword>